<evidence type="ECO:0000256" key="1">
    <source>
        <dbReference type="SAM" id="Coils"/>
    </source>
</evidence>
<proteinExistence type="predicted"/>
<evidence type="ECO:0000313" key="5">
    <source>
        <dbReference type="EMBL" id="CAB9527771.1"/>
    </source>
</evidence>
<reference evidence="5" key="1">
    <citation type="submission" date="2020-06" db="EMBL/GenBank/DDBJ databases">
        <authorList>
            <consortium name="Plant Systems Biology data submission"/>
        </authorList>
    </citation>
    <scope>NUCLEOTIDE SEQUENCE</scope>
    <source>
        <strain evidence="5">D6</strain>
    </source>
</reference>
<dbReference type="PROSITE" id="PS00022">
    <property type="entry name" value="EGF_1"/>
    <property type="match status" value="1"/>
</dbReference>
<sequence>MKDSDSTTASNSNSDNNPNDTSGLPVTGIPSMASDRKSDDDGSEETMALLMPRPDQMLSKIEKLRVEMESQQAQIKAQQQRILTMEPPADQVFSKIEQLEAQLAQQEAQLNAQQQRILTMEQGLNANTSSSAHGSSSSSPTSAPTDDHEERSLAQDTFSFLVISRPCDTSMWWGMSVLLVQVLIFTLVAVNISDIDASKSQSNPLGIPANVDSAVRFTQFVAILIAVATQDDIRTAILLAYDGYKTEHFQPFVDNGAKVAVSFPKWLCAIVFRILEGGLGLIVTFFLIVRAEVVVDLLLNFTAMEFISQLDELAFFLSQQGFAGRDNQQQAELIENTTYTIKGAKSKRKYLLRIVLLLVILLFMLVGWGVVVHQQNSARYLCKVLHIQFSDDLVPALGAFGGLYDLQLPSRSLFPHQVVYVEKRSGGRAKFGYCKKLEAWTFAFDESKNIDPCDWQVKSPPTITYNLESTASLQWVVRKAAGKAPLQFFSMACYDCQNQNSEDVCGGRGVCVDNSCQCDTKSYGLRCEFEQPCLTLELDVLSGTFAGTREWSSHFEAATLPSLDGNNAASTGATTQVYDRPVYISETREGFFDIVMFTGRRWVVTESKWLALGNSSGDLADPKLRLTRYLSEFHAHFSEYEVAFISEAVDVDTPKDAATPVGIKWFKAVVHGGQKGMQASDSNRPLDAVLLCSICEDSTNPCLYDSVCTINGTCQCVTGSSGVLCQVPPLGNGRCDPFFNTAEFSYDNGDCCPQTCVSTRENTCGKGSNGFTDAGYFFCHETNYWAPNSEPVESISRRDGLSGVLVALSPSGSSLAVAEPVDNLVQVFDRDGKHWIQRSALELLAGKGEYYGLHIAMAGGSANDVSTPSHPTPLVLAVSMALDREGDGTIWIVRVFYCWAQGCQQAGSDLDAGGRVFALSDDGRLLAVRSADTRQRVDVYYRSELFNPSSFIPIPYLERINDHNMRLVLSLSSSGSTIAVASNQVSLGPDMVVQVFSTPRPWVFGARWEQQGSSIVLHDGYSTSETVSDYYELFDLQNMALSGDGMVIAIGAYFDDHNITGVQVYCWEGEDWEKRGSLLVGDMQDDKVAEYSVDLSNDGSIVVVGTNNDGAAIQSYVWNGTDYQLLGSNMNGGDSTSLSNDGSILAVGIPKFTSVYKYRTECPRNLSLFRVSFTTDEREFELVGWHLTDVGSGEERLTGGPYRGYPPFSTLGDEVCVDLKNGCFLFTIHYTANWVSPLVESPVDRLDPPVGYRIFVDGEEDLRDTSSWDKGYQEHHFGKCSGCLEGESLFRVELRQPQYKLGPVEWSLRDSFKVISAGGPFHSTYRQTDVVEHCIPALTDCATFSVTYQDSCRSPLALVPVHYAVFVDGQTLVNSTANVHCGSQARYPLGDCSPGIVVPKNPPIQCNLDNSSLVITARATYPSSFAWHIKSCSGDLILERGPYNSTDFDMVHVAEACVPSDGCLSFSLQYPGRYPQVGPGLNYSVSMAGELALVGEWDDSVAPPPVTIGNCTCPVLEEEESIFVEFLLVHSVSRAIPDSESWGCLIEGLQTEINNFYGSLLSSSSLPFIFESFDTVVQNITYLHSWRNLRLWVDFIANISFKSGDIPNGTEILEILREADYTEYIQRYVWHASDGFLPSVCWYAEDATFEAGCVFSGDQPNEDLNDGCGIQGSMQGEIWYEGNASAFFGTR</sequence>
<dbReference type="Proteomes" id="UP001153069">
    <property type="component" value="Unassembled WGS sequence"/>
</dbReference>
<dbReference type="OrthoDB" id="112528at2759"/>
<evidence type="ECO:0000256" key="3">
    <source>
        <dbReference type="SAM" id="Phobius"/>
    </source>
</evidence>
<keyword evidence="6" id="KW-1185">Reference proteome</keyword>
<protein>
    <submittedName>
        <fullName evidence="5">Inherit from bactNOG: outer membrane autotransporter barrel</fullName>
    </submittedName>
</protein>
<feature type="region of interest" description="Disordered" evidence="2">
    <location>
        <begin position="126"/>
        <end position="150"/>
    </location>
</feature>
<dbReference type="EMBL" id="CAICTM010002064">
    <property type="protein sequence ID" value="CAB9527771.1"/>
    <property type="molecule type" value="Genomic_DNA"/>
</dbReference>
<feature type="compositionally biased region" description="Low complexity" evidence="2">
    <location>
        <begin position="1"/>
        <end position="22"/>
    </location>
</feature>
<keyword evidence="3" id="KW-0812">Transmembrane</keyword>
<name>A0A9N8HVW0_9STRA</name>
<evidence type="ECO:0000259" key="4">
    <source>
        <dbReference type="PROSITE" id="PS00022"/>
    </source>
</evidence>
<feature type="compositionally biased region" description="Low complexity" evidence="2">
    <location>
        <begin position="129"/>
        <end position="144"/>
    </location>
</feature>
<keyword evidence="3" id="KW-0472">Membrane</keyword>
<dbReference type="SUPFAM" id="SSF82171">
    <property type="entry name" value="DPP6 N-terminal domain-like"/>
    <property type="match status" value="1"/>
</dbReference>
<feature type="region of interest" description="Disordered" evidence="2">
    <location>
        <begin position="1"/>
        <end position="56"/>
    </location>
</feature>
<keyword evidence="1" id="KW-0175">Coiled coil</keyword>
<comment type="caution">
    <text evidence="5">The sequence shown here is derived from an EMBL/GenBank/DDBJ whole genome shotgun (WGS) entry which is preliminary data.</text>
</comment>
<feature type="domain" description="EGF-like" evidence="4">
    <location>
        <begin position="714"/>
        <end position="725"/>
    </location>
</feature>
<evidence type="ECO:0000313" key="6">
    <source>
        <dbReference type="Proteomes" id="UP001153069"/>
    </source>
</evidence>
<organism evidence="5 6">
    <name type="scientific">Seminavis robusta</name>
    <dbReference type="NCBI Taxonomy" id="568900"/>
    <lineage>
        <taxon>Eukaryota</taxon>
        <taxon>Sar</taxon>
        <taxon>Stramenopiles</taxon>
        <taxon>Ochrophyta</taxon>
        <taxon>Bacillariophyta</taxon>
        <taxon>Bacillariophyceae</taxon>
        <taxon>Bacillariophycidae</taxon>
        <taxon>Naviculales</taxon>
        <taxon>Naviculaceae</taxon>
        <taxon>Seminavis</taxon>
    </lineage>
</organism>
<dbReference type="InterPro" id="IPR000742">
    <property type="entry name" value="EGF"/>
</dbReference>
<evidence type="ECO:0000256" key="2">
    <source>
        <dbReference type="SAM" id="MobiDB-lite"/>
    </source>
</evidence>
<keyword evidence="3" id="KW-1133">Transmembrane helix</keyword>
<feature type="coiled-coil region" evidence="1">
    <location>
        <begin position="61"/>
        <end position="123"/>
    </location>
</feature>
<feature type="transmembrane region" description="Helical" evidence="3">
    <location>
        <begin position="350"/>
        <end position="371"/>
    </location>
</feature>
<feature type="transmembrane region" description="Helical" evidence="3">
    <location>
        <begin position="171"/>
        <end position="192"/>
    </location>
</feature>
<gene>
    <name evidence="5" type="ORF">SEMRO_2066_G313270.1</name>
</gene>
<accession>A0A9N8HVW0</accession>